<feature type="region of interest" description="Disordered" evidence="2">
    <location>
        <begin position="2334"/>
        <end position="2374"/>
    </location>
</feature>
<feature type="region of interest" description="Disordered" evidence="2">
    <location>
        <begin position="3205"/>
        <end position="3243"/>
    </location>
</feature>
<feature type="compositionally biased region" description="Polar residues" evidence="2">
    <location>
        <begin position="605"/>
        <end position="620"/>
    </location>
</feature>
<dbReference type="Proteomes" id="UP001195914">
    <property type="component" value="Unassembled WGS sequence"/>
</dbReference>
<evidence type="ECO:0000256" key="1">
    <source>
        <dbReference type="ARBA" id="ARBA00006545"/>
    </source>
</evidence>
<dbReference type="InterPro" id="IPR026847">
    <property type="entry name" value="VPS13"/>
</dbReference>
<comment type="caution">
    <text evidence="3">The sequence shown here is derived from an EMBL/GenBank/DDBJ whole genome shotgun (WGS) entry which is preliminary data.</text>
</comment>
<feature type="compositionally biased region" description="Basic and acidic residues" evidence="2">
    <location>
        <begin position="3232"/>
        <end position="3243"/>
    </location>
</feature>
<evidence type="ECO:0000313" key="4">
    <source>
        <dbReference type="Proteomes" id="UP001195914"/>
    </source>
</evidence>
<feature type="region of interest" description="Disordered" evidence="2">
    <location>
        <begin position="440"/>
        <end position="459"/>
    </location>
</feature>
<comment type="similarity">
    <text evidence="1">Belongs to the VPS13 family.</text>
</comment>
<reference evidence="3" key="2">
    <citation type="submission" date="2021-05" db="EMBL/GenBank/DDBJ databases">
        <authorList>
            <person name="Pain A."/>
        </authorList>
    </citation>
    <scope>NUCLEOTIDE SEQUENCE</scope>
    <source>
        <strain evidence="3">1802A</strain>
    </source>
</reference>
<dbReference type="EMBL" id="JAHBMH010000003">
    <property type="protein sequence ID" value="KAK1940225.1"/>
    <property type="molecule type" value="Genomic_DNA"/>
</dbReference>
<feature type="region of interest" description="Disordered" evidence="2">
    <location>
        <begin position="4962"/>
        <end position="4992"/>
    </location>
</feature>
<sequence length="5030" mass="565632">MLESRIIYLLNKVLEPYIGGIDQNTLHWNNLLRGRVVLNGLHLKPCIVDYLNLPFHLTFGLIDQVSIKVHLPLLSLSKRKLVIEISDVIILLTVIPETQWDPHAYREEHVAQKIATLAAESLQLVVKEIEGGGFFWKTLVSFLENLEVVINNIHIRAEDYTTNPNVSYAFGCVVKSAVFMTDGISSPHADDTNVDTPFRKAFYKDDGTLNPSVIHRDINLTGVGFYINRLDPLRPCMMHNDNAVDEVSRSKTLKHVNSTENSSALTGSIDNASFMDAISYGHASPNTCNSGGLYQGAIVARMVRHDRTRYMASQKRRPLRKAFRVKNRRSDGNSRYRFRYVRYMAERSGEGFLVYQRQLNVLLSNSHVYSCIVSRIMNYLSTGKHSDGCDCPSNNGWYHNSTVPQQGFEDINGDRAASVGNGVFEGTVLDGLLQTMKGPYDPHKSMRQSLRSDPSVNKWRHRSPTMNALKYCMTSSTNQRNQVGDDSIYGEHGVSAKGKHDSEPSMDTDAGNFVSNSLGYNISSSSSWRILLSTFCDIQQPSDVYPQDSMDMIHQAQMRYQQRMAVKNPSNCDNNSSVHFTEQASESSLNEVTTDRAEDTEVVSDPTTNQQDDVETSSPTGAARVYCPPSDDIDCSKSDESDSFNKHAFTSYMAAPFSYDETWHVYNHPAEPVTPSSETAAPEHSPERDNMPHLPTEVPTEKHVCNKADIWTRFTFVMNRNEDMSLKELFLRTMEETAYNYILNPQEFNGVASFYLCMYPTPPYGKPHSCWSVWGRERESKFQKDRVSTSKDFLPRCSVFVALQNMNIVLSKDQYDCLMNLIFENIMKYMTWQSGIIYTFENPRASKDDEKLYMEYWPQYLLLGQNNKNNELRQFIKDFEILHSMQVIRILRNNVSEALRDLIHRFSDHRGFGYCDGGMNECISDVLFTNICKQFDYDEDDGASVKSRQDDGSKLQAHLRLVGGIYEIVTKHAKTTTFLDSLRKIYQPAVLIYDVVLDFSLVNSRVAFLFDTESYEESNCSAKAYILSSNGVHFFMSDVYGRDGCQFMEIELLPFSLVTFGFSINAQDVEFHGLTDCACALLEGPATLLLSCYDVESSSIPPPPSEPSNQSMSGFDKLKALKRDFTLGFGAKQDRKPISVKNSSLYLAMSFNHFCTPEDADMRVLLHLNCDVFGHVRLLDEFRDYLRMKKYSMRHHDTLNPVLVGENKKRHNLLYDPDGLYRECYQLIDLGVEYSKNLLQGPIPFMNLDFFIEENHQTVLYVDVGSSVQTMPYFVCVDSIAVASEITPRLLDSPEESPYDSHIMRLSNLRIIRVNGDYSFMGDGGRRSIYLGEPSTMQLCKYLDLVARVELPPGCDDPAVSSLLSEFQKNFELLRIGSDSDVFIKVKCANSNYSGRNSSNTVITVAMNSMYISVREHDVLDFITSYWDYVMISNDYTAFKGCYNNGLDERLQGSCDGPSRLNHISRSSLREGLRGNCSVASDYRSGRDYLINFRALVNQKWLSLQQMIHQHKDPAYNVMYEYKVDYIFFELRRHIHLANGNHGASSFIAQANCSRYTSMSYSPRSQQSHGTAAFSSSTSTMGRNDFGNVQPVDVGSSLSRRFMASIERHQTNRVIDESYSIHDPDDTTSRNVVMSCIQDAITKCGITLPLVSLKLTGIGVRVASSDRRIETMRLSLGCIELEDQTNSLPIYTSTVFVGGDSIAFWRWLKVRREVNLVRSCLESYCDDLNISMKQLYKKPANGSSVRISRNDPMIRKGLCHIDYSSIQFDHRLTHDYVEKPFFTLKGVDDKITKAYLDIEKYLDSVMNCNIVVDNNVMRDDLHSGKVGCFISGSLDYDEDDNGKCVFNISNAMLNVAWEVIHEVSSIVLRIWEYMSNVPPMATQEGDLASSAAPPRSEPSGRSTSNCERWCIDTTVNLEQSCINLMCDSAWVGYANFMKYMWSRLLSNVFSIADQGSVTTSRLNSIAEANDARSSIYLPAKEQALQRGHHIYKGPTLSNLQDVEMHRGGKKQSILEKPRESQSRLYSKELNSSVGANHPIGLGRGFNGLIRWEFLRFVLKDPHCKAYLIGPIYMHLSGRGCLSLNFCSSPKEHSTIKDITSRGDRCSALRHSKLVLSALAKSYSSYLPCTIQLHVRGSNISAGFTREFSGNVLSTCGFQTIPSDGPSYVKEALKRQRLEFLKYIRSHSRRDNKFIGLLELSKETLYDSSQPMSSLFIEPLRFEISCGARLHGCDFLNRKYSIPQCVCVSMHFEAVKARFNCVDVLCFCNLLGLVSECIIVQNDEDPFYTATTRMETNEPSHSMLIPSVEGPTSAKNDVEYGNSIIDDFHSCNSSDSEADWMSVDSSDDDDDDQSNQVPPSKGTTEKSRIGKNVNKNLADPDTEIELLDELLSFFNFGCDIKFDLIYIELSSHGTGDIKNVFTVTLEDTRFMLWSNRTNSLLNRISMNKGDTTGNPHNNADINEMESDLSYLMTVSDSYTPEIEDRMAFCSAVIDNLLSRGRNGSRLSSSVRKSHLMQLLYGDISDLAEGFFGLSDMSNKLLRFESHLCLTVDICTGSRHELVIEPVQICFRGTKPSVYSKTLTSLNTSWINTNISLNGAQCIFGFLKYFTELGKLRTALVETQRTDFFSFQPAIVCSLDTAINTTMIPQSMLPVSFQMYRQELNPPRRPVTDPYLPITNIPTALAFRIKNNMICGSGYLDIHGCLISSLKSLASLKMDGAASSGACGGLSIGPVVDTFGASTTAHGDKGAEKHSYLFNTLGQPIAVYFHRQAIQNADKDDKWRIIEDGEKCILPLGYYGLLLPFVVRIQVNNCVYEIPSSMLDLTHKDEFVFRLDISERRPRDHRVTNRIGFLTNLQHGRFKSQKYRFGLLESCVHTVDNDFGKEKSFRKGISGSVHRTGSYNKDLGVRFLRRPWKTKLRMGTSLGPSSRSQFKYAYVMVRTVQHLGALEASSGAAMSHFSIYISSTLWISNKSKENLVVFPSVGIDAQSRLVPSSSLVWLLQHDPVTSSVPLAQSTVESNGVIAGVKSVGNQLIKQLANIQDSKQSVKRIHPSHVLNPMQLNGVIENMVPEFKLQYLVIKEFPYNQQGVPIPLSWTIERSCTIGACLQEDFPVDISVPNWDSVMERLDKKGLEFYENLPPHFTGDVLLSSSSAQYLSETFEQPKLKVPIPCYSAKISVGHLDGEDILASELKTGFVQDITAGGIKSKGPLTARQQPLRPKRARSVASSRSHSVSEREPYRDSSMKLVTRNISRPSTAVNPSEMATLNAAAIGPLGPGFELNDKADTDSTSLITAESAPAVIIGATDVPSARSINSEHPQDDDGSGFKVLSKTVARLSTTSPKASSTPSCSISMKRRTWLSHASWLRPSRASDNDLMDNVPHAEFEQVIVPPKVILSSTLIEVSAPSRPGIGVKSGRAGVKYYEISLESCHVIENMMPFDIHIINPATFERLSAARSKQNELENRDPIFYPVPIKASNRAQFSWYMRNGRFVIKDLLSREFTVKMPTERVVVSSLVFETMQPNLFEEFCRLSDPSVTDAAMMSHHTLPRRMVVSVETSRKPMEPIKDKNGVVSRFLASSQIVYTIFADNWIISWLNYPISLCRGDGRCKQTISAQNCTLVSQDLSSTNLQLAIRKSTLKQISNFANYPKRAKRRFLSFDNPGDTHVMSNTFTLPDFAFSTCDFSDTVDCPRLHYVVSTSMAPPPFFRTSVLMILPQTTLTNEFSHPLWLRETDSYKAIGYNSGGSSCGWYVIDPGETLEFHSQVKGELTIEITGIDPHSLDHQLSDLSAGETSEFHIWSSGIALKPSHLTQFRYPSVCHVTKRYESTENDVKRPSETNAAGRHQAGVKSIARTLRYGLCEVEVRMHRGAKMVRFMSPKNADWILLNTTGIDLWVEQHGVPGYGELVPTVGMQSRIISADYAGHGVPFACYDPFKEHKLVCRLHLTPNAFKMLSGVNSKGVRRTNEPSVGLSRWTQPMTLLTSLPLGNVINNRVGRALRMKGSLIINLSRVESMKCSSVFEVRCGGSMLSVRLTAQTTVLFGQKTLHFTAVHLPFRAFPRLQHIRPTNLLNIYSELKNKLHAPRDIGYALKSGAMVTGSRVKGSFRRLVSSGLYLNKKSPFSTPHTSRYVDATRSSFNARRTTSVMQRNLDTSPITHAAPAKIEGFFNWDYVFQVNILGLGTAICSSINKEILYISGTLIKFMVTLDKGEYSFALSLGWIQSDVHDPSTCYPTMIRPLASWHLPIHNYDSKKRWITRNRRQTDKSGDEHKEEPHVLTIKFSTISNKYFSLKEITNCRIELEPLRLNLDTRIGHSILMLVDEYMSIFGFSGATSEYFTTVDLGIFSNVDTWLRNFDITQYPLKEVARSQFSNSLGSGTRYNISNLYVGKITLAINIRRSVSRLSSDIQPQNLMIRYLMHIVRRTPHISDANIILSQESLLELCCTPYALMSHFTMRYITQSVQQIYKVLGAVDLIGNPKIVLHHWLTGCQHAMSLLRESLQYVHVPPIMVYFWVRSASRIGASFVCGIVDAFYRLTGSWYLLFNTLACNADRYAVVILQDTFRSSMNQPSNIMEGVLFGGRAFCRNLYASLGNFALKPLRQLVRTCNSIKNAKTVNSDVLLSGLHVLGSMFSSLASLTFGTVSSMLSGVSVISQGLLNQIHSVPMLSAIRPQRSVKALKSSGPIRYNFLESWSMNASRHLKTVNELLLLLPMDGKVKLFDPLYAATLHWSALSDHMGKISPIDVCRPSSSLSTFFWINRTHMGFLDRRKLRWRCENRNIRSIEIYRVPVTGHQCPNIARYDDSIVVNMQPKTVKKHFSVQDTYYLRIVYVASASGQVVRKGSRNIPVPLLKGLMDANTFPIDQNPKEKSRGICRMQSIREEPNSSMSDGGCMALGAEYLRCQGNAMPIHRFYQDNIDPLSLELCGITIDKMERSGDPSEDVYSQTPQGLNMSRVCDLMTSDNDEDVSMSFDSGNATDSNANSSPYVQHNQHRGDAGEVRNQTAKMAEVMRLPNVETARLYFTLIVSVLKEATL</sequence>
<feature type="compositionally biased region" description="Polar residues" evidence="2">
    <location>
        <begin position="4966"/>
        <end position="4985"/>
    </location>
</feature>
<dbReference type="GO" id="GO:0006623">
    <property type="term" value="P:protein targeting to vacuole"/>
    <property type="evidence" value="ECO:0007669"/>
    <property type="project" value="TreeGrafter"/>
</dbReference>
<evidence type="ECO:0000256" key="2">
    <source>
        <dbReference type="SAM" id="MobiDB-lite"/>
    </source>
</evidence>
<accession>A0AAD9GKM0</accession>
<feature type="region of interest" description="Disordered" evidence="2">
    <location>
        <begin position="670"/>
        <end position="698"/>
    </location>
</feature>
<reference evidence="3" key="1">
    <citation type="journal article" date="2014" name="Nucleic Acids Res.">
        <title>The evolutionary dynamics of variant antigen genes in Babesia reveal a history of genomic innovation underlying host-parasite interaction.</title>
        <authorList>
            <person name="Jackson A.P."/>
            <person name="Otto T.D."/>
            <person name="Darby A."/>
            <person name="Ramaprasad A."/>
            <person name="Xia D."/>
            <person name="Echaide I.E."/>
            <person name="Farber M."/>
            <person name="Gahlot S."/>
            <person name="Gamble J."/>
            <person name="Gupta D."/>
            <person name="Gupta Y."/>
            <person name="Jackson L."/>
            <person name="Malandrin L."/>
            <person name="Malas T.B."/>
            <person name="Moussa E."/>
            <person name="Nair M."/>
            <person name="Reid A.J."/>
            <person name="Sanders M."/>
            <person name="Sharma J."/>
            <person name="Tracey A."/>
            <person name="Quail M.A."/>
            <person name="Weir W."/>
            <person name="Wastling J.M."/>
            <person name="Hall N."/>
            <person name="Willadsen P."/>
            <person name="Lingelbach K."/>
            <person name="Shiels B."/>
            <person name="Tait A."/>
            <person name="Berriman M."/>
            <person name="Allred D.R."/>
            <person name="Pain A."/>
        </authorList>
    </citation>
    <scope>NUCLEOTIDE SEQUENCE</scope>
    <source>
        <strain evidence="3">1802A</strain>
    </source>
</reference>
<feature type="compositionally biased region" description="Polar residues" evidence="2">
    <location>
        <begin position="568"/>
        <end position="592"/>
    </location>
</feature>
<evidence type="ECO:0008006" key="5">
    <source>
        <dbReference type="Google" id="ProtNLM"/>
    </source>
</evidence>
<dbReference type="PANTHER" id="PTHR16166:SF93">
    <property type="entry name" value="INTERMEMBRANE LIPID TRANSFER PROTEIN VPS13"/>
    <property type="match status" value="1"/>
</dbReference>
<protein>
    <recommendedName>
        <fullName evidence="5">Chorein N-terminal domain-containing protein</fullName>
    </recommendedName>
</protein>
<organism evidence="3 4">
    <name type="scientific">Babesia divergens</name>
    <dbReference type="NCBI Taxonomy" id="32595"/>
    <lineage>
        <taxon>Eukaryota</taxon>
        <taxon>Sar</taxon>
        <taxon>Alveolata</taxon>
        <taxon>Apicomplexa</taxon>
        <taxon>Aconoidasida</taxon>
        <taxon>Piroplasmida</taxon>
        <taxon>Babesiidae</taxon>
        <taxon>Babesia</taxon>
    </lineage>
</organism>
<feature type="compositionally biased region" description="Low complexity" evidence="2">
    <location>
        <begin position="1888"/>
        <end position="1902"/>
    </location>
</feature>
<gene>
    <name evidence="3" type="ORF">X943_000320</name>
</gene>
<feature type="region of interest" description="Disordered" evidence="2">
    <location>
        <begin position="1884"/>
        <end position="1903"/>
    </location>
</feature>
<name>A0AAD9GKM0_BABDI</name>
<proteinExistence type="inferred from homology"/>
<feature type="region of interest" description="Disordered" evidence="2">
    <location>
        <begin position="567"/>
        <end position="628"/>
    </location>
</feature>
<dbReference type="PANTHER" id="PTHR16166">
    <property type="entry name" value="VACUOLAR PROTEIN SORTING-ASSOCIATED PROTEIN VPS13"/>
    <property type="match status" value="1"/>
</dbReference>
<evidence type="ECO:0000313" key="3">
    <source>
        <dbReference type="EMBL" id="KAK1940225.1"/>
    </source>
</evidence>
<keyword evidence="4" id="KW-1185">Reference proteome</keyword>
<dbReference type="GO" id="GO:0045053">
    <property type="term" value="P:protein retention in Golgi apparatus"/>
    <property type="evidence" value="ECO:0007669"/>
    <property type="project" value="TreeGrafter"/>
</dbReference>
<feature type="region of interest" description="Disordered" evidence="2">
    <location>
        <begin position="480"/>
        <end position="510"/>
    </location>
</feature>